<sequence length="78" mass="8443">MRLCGDMGPNMGTTINKIACAFNERKLNNASHIYSSIIYGLRSPAGHASMTGHDKPCCSRDPTAQDLTKEATVISKFP</sequence>
<organism evidence="1 2">
    <name type="scientific">Portunus trituberculatus</name>
    <name type="common">Swimming crab</name>
    <name type="synonym">Neptunus trituberculatus</name>
    <dbReference type="NCBI Taxonomy" id="210409"/>
    <lineage>
        <taxon>Eukaryota</taxon>
        <taxon>Metazoa</taxon>
        <taxon>Ecdysozoa</taxon>
        <taxon>Arthropoda</taxon>
        <taxon>Crustacea</taxon>
        <taxon>Multicrustacea</taxon>
        <taxon>Malacostraca</taxon>
        <taxon>Eumalacostraca</taxon>
        <taxon>Eucarida</taxon>
        <taxon>Decapoda</taxon>
        <taxon>Pleocyemata</taxon>
        <taxon>Brachyura</taxon>
        <taxon>Eubrachyura</taxon>
        <taxon>Portunoidea</taxon>
        <taxon>Portunidae</taxon>
        <taxon>Portuninae</taxon>
        <taxon>Portunus</taxon>
    </lineage>
</organism>
<accession>A0A5B7ERG1</accession>
<reference evidence="1 2" key="1">
    <citation type="submission" date="2019-05" db="EMBL/GenBank/DDBJ databases">
        <title>Another draft genome of Portunus trituberculatus and its Hox gene families provides insights of decapod evolution.</title>
        <authorList>
            <person name="Jeong J.-H."/>
            <person name="Song I."/>
            <person name="Kim S."/>
            <person name="Choi T."/>
            <person name="Kim D."/>
            <person name="Ryu S."/>
            <person name="Kim W."/>
        </authorList>
    </citation>
    <scope>NUCLEOTIDE SEQUENCE [LARGE SCALE GENOMIC DNA]</scope>
    <source>
        <tissue evidence="1">Muscle</tissue>
    </source>
</reference>
<dbReference type="EMBL" id="VSRR010003165">
    <property type="protein sequence ID" value="MPC34954.1"/>
    <property type="molecule type" value="Genomic_DNA"/>
</dbReference>
<evidence type="ECO:0000313" key="2">
    <source>
        <dbReference type="Proteomes" id="UP000324222"/>
    </source>
</evidence>
<dbReference type="Proteomes" id="UP000324222">
    <property type="component" value="Unassembled WGS sequence"/>
</dbReference>
<comment type="caution">
    <text evidence="1">The sequence shown here is derived from an EMBL/GenBank/DDBJ whole genome shotgun (WGS) entry which is preliminary data.</text>
</comment>
<name>A0A5B7ERG1_PORTR</name>
<evidence type="ECO:0000313" key="1">
    <source>
        <dbReference type="EMBL" id="MPC34954.1"/>
    </source>
</evidence>
<dbReference type="AlphaFoldDB" id="A0A5B7ERG1"/>
<gene>
    <name evidence="1" type="ORF">E2C01_028359</name>
</gene>
<protein>
    <submittedName>
        <fullName evidence="1">Uncharacterized protein</fullName>
    </submittedName>
</protein>
<keyword evidence="2" id="KW-1185">Reference proteome</keyword>
<proteinExistence type="predicted"/>